<protein>
    <submittedName>
        <fullName evidence="1">Uncharacterized protein</fullName>
    </submittedName>
</protein>
<sequence>MKLETLKLENSWASGYWYTDPETNTKTFVKAQDHDTQEDALKFIQSQEQEDKLLNETTQH</sequence>
<evidence type="ECO:0000313" key="1">
    <source>
        <dbReference type="EMBL" id="EGY2378216.1"/>
    </source>
</evidence>
<organism evidence="1">
    <name type="scientific">Acinetobacter baumannii</name>
    <dbReference type="NCBI Taxonomy" id="470"/>
    <lineage>
        <taxon>Bacteria</taxon>
        <taxon>Pseudomonadati</taxon>
        <taxon>Pseudomonadota</taxon>
        <taxon>Gammaproteobacteria</taxon>
        <taxon>Moraxellales</taxon>
        <taxon>Moraxellaceae</taxon>
        <taxon>Acinetobacter</taxon>
        <taxon>Acinetobacter calcoaceticus/baumannii complex</taxon>
    </lineage>
</organism>
<dbReference type="EMBL" id="AAYLMQ010000033">
    <property type="protein sequence ID" value="EGY2378216.1"/>
    <property type="molecule type" value="Genomic_DNA"/>
</dbReference>
<gene>
    <name evidence="1" type="ORF">JHZ39_002621</name>
</gene>
<name>A0A9P2P8C0_ACIBA</name>
<dbReference type="AlphaFoldDB" id="A0A9P2P8C0"/>
<reference evidence="1" key="1">
    <citation type="submission" date="2020-12" db="EMBL/GenBank/DDBJ databases">
        <authorList>
            <consortium name="Clinical and Environmental Microbiology Branch: Whole genome sequencing antimicrobial resistance pathogens in the healthcare setting"/>
        </authorList>
    </citation>
    <scope>NUCLEOTIDE SEQUENCE</scope>
    <source>
        <strain evidence="1">2018HL-00813</strain>
    </source>
</reference>
<comment type="caution">
    <text evidence="1">The sequence shown here is derived from an EMBL/GenBank/DDBJ whole genome shotgun (WGS) entry which is preliminary data.</text>
</comment>
<proteinExistence type="predicted"/>
<dbReference type="RefSeq" id="WP_000764644.1">
    <property type="nucleotide sequence ID" value="NZ_CACSGU010000031.1"/>
</dbReference>
<accession>A0A9P2P8C0</accession>